<dbReference type="AlphaFoldDB" id="W6PR95"/>
<organism evidence="2 3">
    <name type="scientific">Penicillium roqueforti (strain FM164)</name>
    <dbReference type="NCBI Taxonomy" id="1365484"/>
    <lineage>
        <taxon>Eukaryota</taxon>
        <taxon>Fungi</taxon>
        <taxon>Dikarya</taxon>
        <taxon>Ascomycota</taxon>
        <taxon>Pezizomycotina</taxon>
        <taxon>Eurotiomycetes</taxon>
        <taxon>Eurotiomycetidae</taxon>
        <taxon>Eurotiales</taxon>
        <taxon>Aspergillaceae</taxon>
        <taxon>Penicillium</taxon>
    </lineage>
</organism>
<feature type="region of interest" description="Disordered" evidence="1">
    <location>
        <begin position="35"/>
        <end position="57"/>
    </location>
</feature>
<evidence type="ECO:0000313" key="3">
    <source>
        <dbReference type="Proteomes" id="UP000030686"/>
    </source>
</evidence>
<dbReference type="Proteomes" id="UP000030686">
    <property type="component" value="Unassembled WGS sequence"/>
</dbReference>
<protein>
    <submittedName>
        <fullName evidence="2">Genomic scaffold, ProqFM164S01</fullName>
    </submittedName>
</protein>
<feature type="compositionally biased region" description="Basic and acidic residues" evidence="1">
    <location>
        <begin position="35"/>
        <end position="55"/>
    </location>
</feature>
<proteinExistence type="predicted"/>
<evidence type="ECO:0000313" key="2">
    <source>
        <dbReference type="EMBL" id="CDM26395.1"/>
    </source>
</evidence>
<reference evidence="2" key="1">
    <citation type="journal article" date="2014" name="Nat. Commun.">
        <title>Multiple recent horizontal transfers of a large genomic region in cheese making fungi.</title>
        <authorList>
            <person name="Cheeseman K."/>
            <person name="Ropars J."/>
            <person name="Renault P."/>
            <person name="Dupont J."/>
            <person name="Gouzy J."/>
            <person name="Branca A."/>
            <person name="Abraham A.L."/>
            <person name="Ceppi M."/>
            <person name="Conseiller E."/>
            <person name="Debuchy R."/>
            <person name="Malagnac F."/>
            <person name="Goarin A."/>
            <person name="Silar P."/>
            <person name="Lacoste S."/>
            <person name="Sallet E."/>
            <person name="Bensimon A."/>
            <person name="Giraud T."/>
            <person name="Brygoo Y."/>
        </authorList>
    </citation>
    <scope>NUCLEOTIDE SEQUENCE [LARGE SCALE GENOMIC DNA]</scope>
    <source>
        <strain evidence="2">FM164</strain>
    </source>
</reference>
<accession>W6PR95</accession>
<gene>
    <name evidence="2" type="ORF">PROQFM164_S01g000204</name>
</gene>
<dbReference type="EMBL" id="HG792015">
    <property type="protein sequence ID" value="CDM26395.1"/>
    <property type="molecule type" value="Genomic_DNA"/>
</dbReference>
<name>W6PR95_PENRF</name>
<sequence length="100" mass="11536">MNLTISVPLRLAPKRELGPFLLDVSSSTFRKTKRERSYDKIENIRSSRERSRTGSEPRFYASAQASAKLAVINASPTPNTRIRIEFSGHFFYQVRRYTLP</sequence>
<evidence type="ECO:0000256" key="1">
    <source>
        <dbReference type="SAM" id="MobiDB-lite"/>
    </source>
</evidence>
<keyword evidence="3" id="KW-1185">Reference proteome</keyword>